<feature type="compositionally biased region" description="Polar residues" evidence="1">
    <location>
        <begin position="56"/>
        <end position="65"/>
    </location>
</feature>
<dbReference type="GO" id="GO:0005737">
    <property type="term" value="C:cytoplasm"/>
    <property type="evidence" value="ECO:0007669"/>
    <property type="project" value="TreeGrafter"/>
</dbReference>
<dbReference type="AlphaFoldDB" id="A0A7R9LWF8"/>
<feature type="compositionally biased region" description="Basic and acidic residues" evidence="1">
    <location>
        <begin position="196"/>
        <end position="224"/>
    </location>
</feature>
<dbReference type="InterPro" id="IPR039764">
    <property type="entry name" value="HABP4/SERBP1-like"/>
</dbReference>
<feature type="compositionally biased region" description="Basic and acidic residues" evidence="1">
    <location>
        <begin position="66"/>
        <end position="82"/>
    </location>
</feature>
<feature type="compositionally biased region" description="Basic and acidic residues" evidence="1">
    <location>
        <begin position="91"/>
        <end position="116"/>
    </location>
</feature>
<evidence type="ECO:0000259" key="2">
    <source>
        <dbReference type="SMART" id="SM01233"/>
    </source>
</evidence>
<feature type="compositionally biased region" description="Polar residues" evidence="1">
    <location>
        <begin position="234"/>
        <end position="246"/>
    </location>
</feature>
<sequence length="471" mass="53020">MESSYGIGVKNRYAVFIGDEEEDPLEIVSKSEEKVKTSAHTADKSTARAVKALNDSRLSNANHQNIIKDNKSPKDPLIKSKTTEGPPSLSKSKDITKGDPNRINRQKSDRTPRPPRDGNQLGDKPNYISDRQNRPPRQFNDQKNIDDLKNQRNRDDHFGGPNEPRRERSDSDRRGGRPGGRNNGSRRGGGSFGGQDQRRGKRDLDRHSGSDKSGVKAMDKRDGGGAHNWGKVNDYSNEETLTADNQDMTDKSADETALDINDSNHEIDANATEDATPKEEAPKEMTLEEYKQQLEEQRVQPKFNLRKPGEGEDNSQWKKTFLLKKKVEDEEEVEYEEIEVEEDPRKGRHKQVLDIEINFRDEGRDFPRRGDGRRGGRDRRGDDRDRPDRGDRPERGGDRPDRDRGDRGERRGGGGGGGGERGERGGGRGGGRGSDRPFGDRPRGIRRPRDPKEQTAPKVDDWNDFPSLSTA</sequence>
<dbReference type="Proteomes" id="UP000728032">
    <property type="component" value="Unassembled WGS sequence"/>
</dbReference>
<feature type="region of interest" description="Disordered" evidence="1">
    <location>
        <begin position="54"/>
        <end position="471"/>
    </location>
</feature>
<feature type="compositionally biased region" description="Basic and acidic residues" evidence="1">
    <location>
        <begin position="433"/>
        <end position="461"/>
    </location>
</feature>
<dbReference type="SMART" id="SM01233">
    <property type="entry name" value="HABP4_PAI-RBP1"/>
    <property type="match status" value="1"/>
</dbReference>
<feature type="compositionally biased region" description="Basic and acidic residues" evidence="1">
    <location>
        <begin position="351"/>
        <end position="412"/>
    </location>
</feature>
<dbReference type="GO" id="GO:0005634">
    <property type="term" value="C:nucleus"/>
    <property type="evidence" value="ECO:0007669"/>
    <property type="project" value="TreeGrafter"/>
</dbReference>
<feature type="compositionally biased region" description="Acidic residues" evidence="1">
    <location>
        <begin position="329"/>
        <end position="342"/>
    </location>
</feature>
<dbReference type="InterPro" id="IPR006861">
    <property type="entry name" value="HABP4_PAIRBP1-bd"/>
</dbReference>
<dbReference type="EMBL" id="CAJPVJ010002890">
    <property type="protein sequence ID" value="CAG2166926.1"/>
    <property type="molecule type" value="Genomic_DNA"/>
</dbReference>
<dbReference type="EMBL" id="OC917715">
    <property type="protein sequence ID" value="CAD7647817.1"/>
    <property type="molecule type" value="Genomic_DNA"/>
</dbReference>
<feature type="compositionally biased region" description="Basic and acidic residues" evidence="1">
    <location>
        <begin position="143"/>
        <end position="175"/>
    </location>
</feature>
<evidence type="ECO:0000256" key="1">
    <source>
        <dbReference type="SAM" id="MobiDB-lite"/>
    </source>
</evidence>
<evidence type="ECO:0000313" key="4">
    <source>
        <dbReference type="Proteomes" id="UP000728032"/>
    </source>
</evidence>
<evidence type="ECO:0000313" key="3">
    <source>
        <dbReference type="EMBL" id="CAD7647817.1"/>
    </source>
</evidence>
<feature type="compositionally biased region" description="Basic and acidic residues" evidence="1">
    <location>
        <begin position="275"/>
        <end position="299"/>
    </location>
</feature>
<dbReference type="PANTHER" id="PTHR12299:SF17">
    <property type="entry name" value="AT19571P-RELATED"/>
    <property type="match status" value="1"/>
</dbReference>
<organism evidence="3">
    <name type="scientific">Oppiella nova</name>
    <dbReference type="NCBI Taxonomy" id="334625"/>
    <lineage>
        <taxon>Eukaryota</taxon>
        <taxon>Metazoa</taxon>
        <taxon>Ecdysozoa</taxon>
        <taxon>Arthropoda</taxon>
        <taxon>Chelicerata</taxon>
        <taxon>Arachnida</taxon>
        <taxon>Acari</taxon>
        <taxon>Acariformes</taxon>
        <taxon>Sarcoptiformes</taxon>
        <taxon>Oribatida</taxon>
        <taxon>Brachypylina</taxon>
        <taxon>Oppioidea</taxon>
        <taxon>Oppiidae</taxon>
        <taxon>Oppiella</taxon>
    </lineage>
</organism>
<feature type="compositionally biased region" description="Gly residues" evidence="1">
    <location>
        <begin position="177"/>
        <end position="193"/>
    </location>
</feature>
<dbReference type="GO" id="GO:0003723">
    <property type="term" value="F:RNA binding"/>
    <property type="evidence" value="ECO:0007669"/>
    <property type="project" value="InterPro"/>
</dbReference>
<reference evidence="3" key="1">
    <citation type="submission" date="2020-11" db="EMBL/GenBank/DDBJ databases">
        <authorList>
            <person name="Tran Van P."/>
        </authorList>
    </citation>
    <scope>NUCLEOTIDE SEQUENCE</scope>
</reference>
<protein>
    <recommendedName>
        <fullName evidence="2">Hyaluronan/mRNA-binding protein domain-containing protein</fullName>
    </recommendedName>
</protein>
<dbReference type="Pfam" id="PF04774">
    <property type="entry name" value="HABP4_PAI-RBP1"/>
    <property type="match status" value="1"/>
</dbReference>
<keyword evidence="4" id="KW-1185">Reference proteome</keyword>
<dbReference type="PANTHER" id="PTHR12299">
    <property type="entry name" value="HYALURONIC ACID-BINDING PROTEIN 4"/>
    <property type="match status" value="1"/>
</dbReference>
<proteinExistence type="predicted"/>
<gene>
    <name evidence="3" type="ORF">ONB1V03_LOCUS6441</name>
</gene>
<dbReference type="OrthoDB" id="6022699at2759"/>
<feature type="domain" description="Hyaluronan/mRNA-binding protein" evidence="2">
    <location>
        <begin position="200"/>
        <end position="311"/>
    </location>
</feature>
<name>A0A7R9LWF8_9ACAR</name>
<accession>A0A7R9LWF8</accession>